<evidence type="ECO:0000313" key="1">
    <source>
        <dbReference type="EMBL" id="KAK9170007.1"/>
    </source>
</evidence>
<dbReference type="Proteomes" id="UP001420932">
    <property type="component" value="Unassembled WGS sequence"/>
</dbReference>
<dbReference type="EMBL" id="JBBNAF010000001">
    <property type="protein sequence ID" value="KAK9170007.1"/>
    <property type="molecule type" value="Genomic_DNA"/>
</dbReference>
<proteinExistence type="predicted"/>
<reference evidence="1 3" key="1">
    <citation type="submission" date="2024-01" db="EMBL/GenBank/DDBJ databases">
        <title>Genome assemblies of Stephania.</title>
        <authorList>
            <person name="Yang L."/>
        </authorList>
    </citation>
    <scope>NUCLEOTIDE SEQUENCE [LARGE SCALE GENOMIC DNA]</scope>
    <source>
        <strain evidence="1">YNDBR</strain>
        <tissue evidence="1">Leaf</tissue>
    </source>
</reference>
<accession>A0AAP0LEW1</accession>
<protein>
    <submittedName>
        <fullName evidence="1">Uncharacterized protein</fullName>
    </submittedName>
</protein>
<gene>
    <name evidence="1" type="ORF">Syun_002147</name>
    <name evidence="2" type="ORF">Syun_002153</name>
</gene>
<sequence length="159" mass="18350">MRSIWFRKFSAFSAREVEGRLVISIQKLKTLAFNSKLGEITPEMVLQERYRVCKLEQNCRESGIWPERSICGSWRVMKRFSPSFQLEAPTKLQLKPTLSLLKVHDESLRCGSHKVSLTPRRRLTSSSRDSTKTTMRIAKTLARIEALEYSVQVCLKTLA</sequence>
<evidence type="ECO:0000313" key="3">
    <source>
        <dbReference type="Proteomes" id="UP001420932"/>
    </source>
</evidence>
<keyword evidence="3" id="KW-1185">Reference proteome</keyword>
<evidence type="ECO:0000313" key="2">
    <source>
        <dbReference type="EMBL" id="KAK9170013.1"/>
    </source>
</evidence>
<organism evidence="1 3">
    <name type="scientific">Stephania yunnanensis</name>
    <dbReference type="NCBI Taxonomy" id="152371"/>
    <lineage>
        <taxon>Eukaryota</taxon>
        <taxon>Viridiplantae</taxon>
        <taxon>Streptophyta</taxon>
        <taxon>Embryophyta</taxon>
        <taxon>Tracheophyta</taxon>
        <taxon>Spermatophyta</taxon>
        <taxon>Magnoliopsida</taxon>
        <taxon>Ranunculales</taxon>
        <taxon>Menispermaceae</taxon>
        <taxon>Menispermoideae</taxon>
        <taxon>Cissampelideae</taxon>
        <taxon>Stephania</taxon>
    </lineage>
</organism>
<dbReference type="AlphaFoldDB" id="A0AAP0LEW1"/>
<name>A0AAP0LEW1_9MAGN</name>
<dbReference type="EMBL" id="JBBNAF010000001">
    <property type="protein sequence ID" value="KAK9170013.1"/>
    <property type="molecule type" value="Genomic_DNA"/>
</dbReference>
<comment type="caution">
    <text evidence="1">The sequence shown here is derived from an EMBL/GenBank/DDBJ whole genome shotgun (WGS) entry which is preliminary data.</text>
</comment>